<organism evidence="2 3">
    <name type="scientific">Pseudomonas serbiensis</name>
    <dbReference type="NCBI Taxonomy" id="3064350"/>
    <lineage>
        <taxon>Bacteria</taxon>
        <taxon>Pseudomonadati</taxon>
        <taxon>Pseudomonadota</taxon>
        <taxon>Gammaproteobacteria</taxon>
        <taxon>Pseudomonadales</taxon>
        <taxon>Pseudomonadaceae</taxon>
        <taxon>Pseudomonas</taxon>
    </lineage>
</organism>
<reference evidence="2 3" key="1">
    <citation type="submission" date="2023-07" db="EMBL/GenBank/DDBJ databases">
        <title>Identification of four novel Pseudomonas species associated with bacterial leaf spot of cucurbits.</title>
        <authorList>
            <person name="Fullem K.R."/>
        </authorList>
    </citation>
    <scope>NUCLEOTIDE SEQUENCE [LARGE SCALE GENOMIC DNA]</scope>
    <source>
        <strain evidence="2 3">KFB 138</strain>
    </source>
</reference>
<dbReference type="Pfam" id="PF18539">
    <property type="entry name" value="DUF5625"/>
    <property type="match status" value="1"/>
</dbReference>
<name>A0ABT9CUH3_9PSED</name>
<keyword evidence="3" id="KW-1185">Reference proteome</keyword>
<evidence type="ECO:0000313" key="3">
    <source>
        <dbReference type="Proteomes" id="UP001223016"/>
    </source>
</evidence>
<gene>
    <name evidence="2" type="ORF">Q6A51_20360</name>
</gene>
<dbReference type="PROSITE" id="PS51257">
    <property type="entry name" value="PROKAR_LIPOPROTEIN"/>
    <property type="match status" value="1"/>
</dbReference>
<feature type="domain" description="DUF5625" evidence="1">
    <location>
        <begin position="27"/>
        <end position="161"/>
    </location>
</feature>
<dbReference type="RefSeq" id="WP_304575582.1">
    <property type="nucleotide sequence ID" value="NZ_JAUQOO010000017.1"/>
</dbReference>
<comment type="caution">
    <text evidence="2">The sequence shown here is derived from an EMBL/GenBank/DDBJ whole genome shotgun (WGS) entry which is preliminary data.</text>
</comment>
<evidence type="ECO:0000313" key="2">
    <source>
        <dbReference type="EMBL" id="MDO7929142.1"/>
    </source>
</evidence>
<dbReference type="InterPro" id="IPR041008">
    <property type="entry name" value="DUF5625"/>
</dbReference>
<evidence type="ECO:0000259" key="1">
    <source>
        <dbReference type="Pfam" id="PF18539"/>
    </source>
</evidence>
<protein>
    <submittedName>
        <fullName evidence="2">DUF5625 family protein</fullName>
    </submittedName>
</protein>
<dbReference type="Gene3D" id="2.60.120.790">
    <property type="match status" value="1"/>
</dbReference>
<proteinExistence type="predicted"/>
<dbReference type="Proteomes" id="UP001223016">
    <property type="component" value="Unassembled WGS sequence"/>
</dbReference>
<sequence>MSFLKGFLVILLCGFLTGCSEKVWIIKPFDVSLPNQYSAAKFRVSESGGYRVALLFVWGESELDVVRQRKLWGRAGLEEEGTLVPVRLRVTKDNELFFDEILLTGGVDSGHAFEYGGVYKSALAREVKSFALSPGEYSFEIFTMDGVEAFRGDESYVIFSYYGPKV</sequence>
<accession>A0ABT9CUH3</accession>
<dbReference type="EMBL" id="JAUQOO010000017">
    <property type="protein sequence ID" value="MDO7929142.1"/>
    <property type="molecule type" value="Genomic_DNA"/>
</dbReference>